<evidence type="ECO:0000256" key="1">
    <source>
        <dbReference type="SAM" id="MobiDB-lite"/>
    </source>
</evidence>
<feature type="domain" description="Heterokaryon incompatibility" evidence="2">
    <location>
        <begin position="255"/>
        <end position="402"/>
    </location>
</feature>
<accession>A0A2J6QE60</accession>
<dbReference type="Proteomes" id="UP000235672">
    <property type="component" value="Unassembled WGS sequence"/>
</dbReference>
<name>A0A2J6QE60_9HELO</name>
<protein>
    <submittedName>
        <fullName evidence="3">HET-domain-containing protein</fullName>
    </submittedName>
</protein>
<proteinExistence type="predicted"/>
<reference evidence="3 4" key="1">
    <citation type="submission" date="2016-05" db="EMBL/GenBank/DDBJ databases">
        <title>A degradative enzymes factory behind the ericoid mycorrhizal symbiosis.</title>
        <authorList>
            <consortium name="DOE Joint Genome Institute"/>
            <person name="Martino E."/>
            <person name="Morin E."/>
            <person name="Grelet G."/>
            <person name="Kuo A."/>
            <person name="Kohler A."/>
            <person name="Daghino S."/>
            <person name="Barry K."/>
            <person name="Choi C."/>
            <person name="Cichocki N."/>
            <person name="Clum A."/>
            <person name="Copeland A."/>
            <person name="Hainaut M."/>
            <person name="Haridas S."/>
            <person name="Labutti K."/>
            <person name="Lindquist E."/>
            <person name="Lipzen A."/>
            <person name="Khouja H.-R."/>
            <person name="Murat C."/>
            <person name="Ohm R."/>
            <person name="Olson A."/>
            <person name="Spatafora J."/>
            <person name="Veneault-Fourrey C."/>
            <person name="Henrissat B."/>
            <person name="Grigoriev I."/>
            <person name="Martin F."/>
            <person name="Perotto S."/>
        </authorList>
    </citation>
    <scope>NUCLEOTIDE SEQUENCE [LARGE SCALE GENOMIC DNA]</scope>
    <source>
        <strain evidence="3 4">UAMH 7357</strain>
    </source>
</reference>
<sequence>MSSYNQYTYKRKQDEEDMNERDKAETTKALNSDSRILNHALCIFCRVFFDTWTDVCEVLGGKKYIYELETAHYDTINQLQTSARRGCQLCELFISMINMEIRKYKHSISGLFRSEIELEPKGIMFLFYLSELGNFQKDCWRLGLRFKNKGKDRPSGLDFEVTLIPHKVKVSELRDKEVPCYLNMLASQQSQNIDLRLGCNANSLLLARDWLEECRTTHEACQHKDQDMKPTRLIRIEGEKIRLCLTTEQDDCSIYATLSHCWGKRDFLRLLKSNFSDFLDNIPYDSLSKTFRDAIDIAKALGFSWIWIDSLCIIQDDPNDWYRESSFMASVYGLSGLNLAATAAPDGTLGCLFQRDPIYVRGHHIEVETGNEKRIYDCADTNIFYRNIFSAPLMGRAWVVQERLLAPRTLHFTASQVFWECGTKYACETFPDQIPTIFCVNENYLPTQELWKEWKRIVELYSGCNLSFPCDRLVAIAGVARKIGQRTGDHYIAGLWAKNFENDLCWSADYDYNEPMVPHRGVKIPSWSWAAIDGLVSLPLERRRLQVSYINILDIRVASEGCDPFGSIKEGILTVSSKFMIRAIAKRDLRSRLSTISIGDKSIPGRITWDYSEYQDHIYMFLPLGIFGYQDSSYHRKFEGLLLKETGVQNGQYERVGKFQREYQSFEVLDLICKELLEDLKTLVDTASILTETDYDSVEVDKEGVQWYTITII</sequence>
<evidence type="ECO:0000313" key="3">
    <source>
        <dbReference type="EMBL" id="PMD24537.1"/>
    </source>
</evidence>
<gene>
    <name evidence="3" type="ORF">NA56DRAFT_669073</name>
</gene>
<organism evidence="3 4">
    <name type="scientific">Hyaloscypha hepaticicola</name>
    <dbReference type="NCBI Taxonomy" id="2082293"/>
    <lineage>
        <taxon>Eukaryota</taxon>
        <taxon>Fungi</taxon>
        <taxon>Dikarya</taxon>
        <taxon>Ascomycota</taxon>
        <taxon>Pezizomycotina</taxon>
        <taxon>Leotiomycetes</taxon>
        <taxon>Helotiales</taxon>
        <taxon>Hyaloscyphaceae</taxon>
        <taxon>Hyaloscypha</taxon>
    </lineage>
</organism>
<dbReference type="Pfam" id="PF06985">
    <property type="entry name" value="HET"/>
    <property type="match status" value="1"/>
</dbReference>
<dbReference type="PANTHER" id="PTHR33112">
    <property type="entry name" value="DOMAIN PROTEIN, PUTATIVE-RELATED"/>
    <property type="match status" value="1"/>
</dbReference>
<keyword evidence="4" id="KW-1185">Reference proteome</keyword>
<dbReference type="STRING" id="1745343.A0A2J6QE60"/>
<feature type="region of interest" description="Disordered" evidence="1">
    <location>
        <begin position="1"/>
        <end position="26"/>
    </location>
</feature>
<dbReference type="EMBL" id="KZ613472">
    <property type="protein sequence ID" value="PMD24537.1"/>
    <property type="molecule type" value="Genomic_DNA"/>
</dbReference>
<dbReference type="InterPro" id="IPR010730">
    <property type="entry name" value="HET"/>
</dbReference>
<dbReference type="OrthoDB" id="5125733at2759"/>
<evidence type="ECO:0000259" key="2">
    <source>
        <dbReference type="Pfam" id="PF06985"/>
    </source>
</evidence>
<dbReference type="PANTHER" id="PTHR33112:SF16">
    <property type="entry name" value="HETEROKARYON INCOMPATIBILITY DOMAIN-CONTAINING PROTEIN"/>
    <property type="match status" value="1"/>
</dbReference>
<evidence type="ECO:0000313" key="4">
    <source>
        <dbReference type="Proteomes" id="UP000235672"/>
    </source>
</evidence>
<dbReference type="AlphaFoldDB" id="A0A2J6QE60"/>